<keyword evidence="1" id="KW-1133">Transmembrane helix</keyword>
<comment type="caution">
    <text evidence="2">The sequence shown here is derived from an EMBL/GenBank/DDBJ whole genome shotgun (WGS) entry which is preliminary data.</text>
</comment>
<accession>A0A4R5VLJ8</accession>
<dbReference type="EMBL" id="SMYO01000017">
    <property type="protein sequence ID" value="TDK58146.1"/>
    <property type="molecule type" value="Genomic_DNA"/>
</dbReference>
<keyword evidence="1" id="KW-0472">Membrane</keyword>
<evidence type="ECO:0000313" key="2">
    <source>
        <dbReference type="EMBL" id="TDK58146.1"/>
    </source>
</evidence>
<feature type="transmembrane region" description="Helical" evidence="1">
    <location>
        <begin position="6"/>
        <end position="25"/>
    </location>
</feature>
<dbReference type="AlphaFoldDB" id="A0A4R5VLJ8"/>
<organism evidence="2 3">
    <name type="scientific">Bacillus salipaludis</name>
    <dbReference type="NCBI Taxonomy" id="2547811"/>
    <lineage>
        <taxon>Bacteria</taxon>
        <taxon>Bacillati</taxon>
        <taxon>Bacillota</taxon>
        <taxon>Bacilli</taxon>
        <taxon>Bacillales</taxon>
        <taxon>Bacillaceae</taxon>
        <taxon>Bacillus</taxon>
    </lineage>
</organism>
<evidence type="ECO:0000256" key="1">
    <source>
        <dbReference type="SAM" id="Phobius"/>
    </source>
</evidence>
<dbReference type="Proteomes" id="UP000295132">
    <property type="component" value="Unassembled WGS sequence"/>
</dbReference>
<feature type="transmembrane region" description="Helical" evidence="1">
    <location>
        <begin position="57"/>
        <end position="74"/>
    </location>
</feature>
<name>A0A4R5VLJ8_9BACI</name>
<evidence type="ECO:0000313" key="3">
    <source>
        <dbReference type="Proteomes" id="UP000295132"/>
    </source>
</evidence>
<dbReference type="RefSeq" id="WP_133338984.1">
    <property type="nucleotide sequence ID" value="NZ_SMYO01000017.1"/>
</dbReference>
<keyword evidence="1" id="KW-0812">Transmembrane</keyword>
<protein>
    <submittedName>
        <fullName evidence="2">Uncharacterized protein</fullName>
    </submittedName>
</protein>
<sequence>MNTDILIPLIPFILGLFGIIIGFTYSKEDRKNDKELDGVLFSYIAEFIPVWLYRFRYIFIGMMLIVFAIIGWFGESF</sequence>
<proteinExistence type="predicted"/>
<gene>
    <name evidence="2" type="ORF">E2K98_24840</name>
</gene>
<reference evidence="2 3" key="1">
    <citation type="submission" date="2019-03" db="EMBL/GenBank/DDBJ databases">
        <title>Bacillus niacini sp. nov. a Nicotinate-Metabolizing Mesophile Isolated from Soil.</title>
        <authorList>
            <person name="Zhang G."/>
        </authorList>
    </citation>
    <scope>NUCLEOTIDE SEQUENCE [LARGE SCALE GENOMIC DNA]</scope>
    <source>
        <strain evidence="2 3">WN066</strain>
    </source>
</reference>